<dbReference type="RefSeq" id="WP_047760464.1">
    <property type="nucleotide sequence ID" value="NZ_CP091510.1"/>
</dbReference>
<accession>A0A0J0YT02</accession>
<comment type="caution">
    <text evidence="1">The sequence shown here is derived from an EMBL/GenBank/DDBJ whole genome shotgun (WGS) entry which is preliminary data.</text>
</comment>
<reference evidence="1 2" key="1">
    <citation type="submission" date="2014-11" db="EMBL/GenBank/DDBJ databases">
        <title>Genome of a novel goose pathogen.</title>
        <authorList>
            <person name="Hansen C.M."/>
            <person name="Hueffer K."/>
            <person name="Choi S.C."/>
        </authorList>
    </citation>
    <scope>NUCLEOTIDE SEQUENCE [LARGE SCALE GENOMIC DNA]</scope>
    <source>
        <strain evidence="1 2">KH1503</strain>
    </source>
</reference>
<keyword evidence="2" id="KW-1185">Reference proteome</keyword>
<organism evidence="1 2">
    <name type="scientific">Neisseria arctica</name>
    <dbReference type="NCBI Taxonomy" id="1470200"/>
    <lineage>
        <taxon>Bacteria</taxon>
        <taxon>Pseudomonadati</taxon>
        <taxon>Pseudomonadota</taxon>
        <taxon>Betaproteobacteria</taxon>
        <taxon>Neisseriales</taxon>
        <taxon>Neisseriaceae</taxon>
        <taxon>Neisseria</taxon>
    </lineage>
</organism>
<evidence type="ECO:0000313" key="2">
    <source>
        <dbReference type="Proteomes" id="UP000036027"/>
    </source>
</evidence>
<name>A0A0J0YT02_9NEIS</name>
<proteinExistence type="predicted"/>
<gene>
    <name evidence="1" type="ORF">PL75_03115</name>
</gene>
<protein>
    <submittedName>
        <fullName evidence="1">Uncharacterized protein</fullName>
    </submittedName>
</protein>
<evidence type="ECO:0000313" key="1">
    <source>
        <dbReference type="EMBL" id="KLT73237.1"/>
    </source>
</evidence>
<dbReference type="Proteomes" id="UP000036027">
    <property type="component" value="Unassembled WGS sequence"/>
</dbReference>
<dbReference type="PATRIC" id="fig|1470200.3.peg.1733"/>
<dbReference type="EMBL" id="JTDO01000004">
    <property type="protein sequence ID" value="KLT73237.1"/>
    <property type="molecule type" value="Genomic_DNA"/>
</dbReference>
<dbReference type="STRING" id="1470200.PL75_03115"/>
<dbReference type="AlphaFoldDB" id="A0A0J0YT02"/>
<sequence>MAHQNRNWQRRWTVDFEQQTATHEDGWVFKFVKGEESGEVFFDGKLIKQPKNLTPEQILNASRIAQEAGEAWQRARKARQ</sequence>
<dbReference type="OrthoDB" id="9885622at2"/>